<evidence type="ECO:0000313" key="3">
    <source>
        <dbReference type="Proteomes" id="UP000824890"/>
    </source>
</evidence>
<organism evidence="2 3">
    <name type="scientific">Brassica napus</name>
    <name type="common">Rape</name>
    <dbReference type="NCBI Taxonomy" id="3708"/>
    <lineage>
        <taxon>Eukaryota</taxon>
        <taxon>Viridiplantae</taxon>
        <taxon>Streptophyta</taxon>
        <taxon>Embryophyta</taxon>
        <taxon>Tracheophyta</taxon>
        <taxon>Spermatophyta</taxon>
        <taxon>Magnoliopsida</taxon>
        <taxon>eudicotyledons</taxon>
        <taxon>Gunneridae</taxon>
        <taxon>Pentapetalae</taxon>
        <taxon>rosids</taxon>
        <taxon>malvids</taxon>
        <taxon>Brassicales</taxon>
        <taxon>Brassicaceae</taxon>
        <taxon>Brassiceae</taxon>
        <taxon>Brassica</taxon>
    </lineage>
</organism>
<name>A0ABQ8CCM5_BRANA</name>
<protein>
    <submittedName>
        <fullName evidence="2">Uncharacterized protein</fullName>
    </submittedName>
</protein>
<evidence type="ECO:0000256" key="1">
    <source>
        <dbReference type="SAM" id="MobiDB-lite"/>
    </source>
</evidence>
<gene>
    <name evidence="2" type="ORF">HID58_029271</name>
</gene>
<evidence type="ECO:0000313" key="2">
    <source>
        <dbReference type="EMBL" id="KAH0914825.1"/>
    </source>
</evidence>
<keyword evidence="3" id="KW-1185">Reference proteome</keyword>
<dbReference type="Proteomes" id="UP000824890">
    <property type="component" value="Unassembled WGS sequence"/>
</dbReference>
<accession>A0ABQ8CCM5</accession>
<feature type="region of interest" description="Disordered" evidence="1">
    <location>
        <begin position="44"/>
        <end position="67"/>
    </location>
</feature>
<comment type="caution">
    <text evidence="2">The sequence shown here is derived from an EMBL/GenBank/DDBJ whole genome shotgun (WGS) entry which is preliminary data.</text>
</comment>
<dbReference type="EMBL" id="JAGKQM010000008">
    <property type="protein sequence ID" value="KAH0914825.1"/>
    <property type="molecule type" value="Genomic_DNA"/>
</dbReference>
<sequence length="104" mass="12082">DRGPDRLISSKLLLLSKTFDVYNLLIRFCPSERMSFINDSYSQLAKGTPRHPEEDKQKNCNSRWSQDEGGEFLCDVWVARLQRPLEIAITVYKDTEPLSKTFKV</sequence>
<proteinExistence type="predicted"/>
<feature type="non-terminal residue" evidence="2">
    <location>
        <position position="1"/>
    </location>
</feature>
<reference evidence="2 3" key="1">
    <citation type="submission" date="2021-05" db="EMBL/GenBank/DDBJ databases">
        <title>Genome Assembly of Synthetic Allotetraploid Brassica napus Reveals Homoeologous Exchanges between Subgenomes.</title>
        <authorList>
            <person name="Davis J.T."/>
        </authorList>
    </citation>
    <scope>NUCLEOTIDE SEQUENCE [LARGE SCALE GENOMIC DNA]</scope>
    <source>
        <strain evidence="3">cv. Da-Ae</strain>
        <tissue evidence="2">Seedling</tissue>
    </source>
</reference>